<accession>A0A225W5V7</accession>
<dbReference type="Proteomes" id="UP000198211">
    <property type="component" value="Unassembled WGS sequence"/>
</dbReference>
<sequence>MWLSINISILPQNAPRKLSHVNEMFSRVTADFHIPGMPLMIAWKHWCCGDPFGQTNPYIFLQWWDLPSSKKQKTLSHYRCMMMEIQTKIPHRSWISAPTIQQARKKLQSVLPKLPVRDVTPQNVKDARISSNVYCSQRYSRKPPCISPKWIA</sequence>
<comment type="caution">
    <text evidence="1">The sequence shown here is derived from an EMBL/GenBank/DDBJ whole genome shotgun (WGS) entry which is preliminary data.</text>
</comment>
<organism evidence="1 2">
    <name type="scientific">Phytophthora megakarya</name>
    <dbReference type="NCBI Taxonomy" id="4795"/>
    <lineage>
        <taxon>Eukaryota</taxon>
        <taxon>Sar</taxon>
        <taxon>Stramenopiles</taxon>
        <taxon>Oomycota</taxon>
        <taxon>Peronosporomycetes</taxon>
        <taxon>Peronosporales</taxon>
        <taxon>Peronosporaceae</taxon>
        <taxon>Phytophthora</taxon>
    </lineage>
</organism>
<keyword evidence="2" id="KW-1185">Reference proteome</keyword>
<dbReference type="AlphaFoldDB" id="A0A225W5V7"/>
<gene>
    <name evidence="1" type="ORF">PHMEG_00014443</name>
</gene>
<evidence type="ECO:0000313" key="2">
    <source>
        <dbReference type="Proteomes" id="UP000198211"/>
    </source>
</evidence>
<dbReference type="OrthoDB" id="106306at2759"/>
<protein>
    <submittedName>
        <fullName evidence="1">Uncharacterized protein</fullName>
    </submittedName>
</protein>
<proteinExistence type="predicted"/>
<name>A0A225W5V7_9STRA</name>
<evidence type="ECO:0000313" key="1">
    <source>
        <dbReference type="EMBL" id="OWZ12407.1"/>
    </source>
</evidence>
<dbReference type="EMBL" id="NBNE01001856">
    <property type="protein sequence ID" value="OWZ12407.1"/>
    <property type="molecule type" value="Genomic_DNA"/>
</dbReference>
<reference evidence="2" key="1">
    <citation type="submission" date="2017-03" db="EMBL/GenBank/DDBJ databases">
        <title>Phytopthora megakarya and P. palmivora, two closely related causual agents of cacao black pod achieved similar genome size and gene model numbers by different mechanisms.</title>
        <authorList>
            <person name="Ali S."/>
            <person name="Shao J."/>
            <person name="Larry D.J."/>
            <person name="Kronmiller B."/>
            <person name="Shen D."/>
            <person name="Strem M.D."/>
            <person name="Melnick R.L."/>
            <person name="Guiltinan M.J."/>
            <person name="Tyler B.M."/>
            <person name="Meinhardt L.W."/>
            <person name="Bailey B.A."/>
        </authorList>
    </citation>
    <scope>NUCLEOTIDE SEQUENCE [LARGE SCALE GENOMIC DNA]</scope>
    <source>
        <strain evidence="2">zdho120</strain>
    </source>
</reference>